<evidence type="ECO:0000313" key="1">
    <source>
        <dbReference type="EMBL" id="GIF60611.1"/>
    </source>
</evidence>
<reference evidence="1 2" key="1">
    <citation type="submission" date="2021-01" db="EMBL/GenBank/DDBJ databases">
        <title>Whole genome shotgun sequence of Asanoa iriomotensis NBRC 100142.</title>
        <authorList>
            <person name="Komaki H."/>
            <person name="Tamura T."/>
        </authorList>
    </citation>
    <scope>NUCLEOTIDE SEQUENCE [LARGE SCALE GENOMIC DNA]</scope>
    <source>
        <strain evidence="1 2">NBRC 100142</strain>
    </source>
</reference>
<dbReference type="EMBL" id="BONC01000071">
    <property type="protein sequence ID" value="GIF60611.1"/>
    <property type="molecule type" value="Genomic_DNA"/>
</dbReference>
<dbReference type="Proteomes" id="UP000624325">
    <property type="component" value="Unassembled WGS sequence"/>
</dbReference>
<evidence type="ECO:0000313" key="2">
    <source>
        <dbReference type="Proteomes" id="UP000624325"/>
    </source>
</evidence>
<keyword evidence="2" id="KW-1185">Reference proteome</keyword>
<protein>
    <submittedName>
        <fullName evidence="1">Uncharacterized protein</fullName>
    </submittedName>
</protein>
<proteinExistence type="predicted"/>
<dbReference type="RefSeq" id="WP_203707425.1">
    <property type="nucleotide sequence ID" value="NZ_BAAALU010000007.1"/>
</dbReference>
<name>A0ABQ4CDS0_9ACTN</name>
<gene>
    <name evidence="1" type="ORF">Air01nite_67060</name>
</gene>
<sequence>MGHRGDLDSDTRRLLDDLCVRLGFCLSPDDIRSLELSPPGDVDAFADAVFLAEGMGDMSHTRIRAQVRAVVARHMGGWPRTDPARA</sequence>
<accession>A0ABQ4CDS0</accession>
<organism evidence="1 2">
    <name type="scientific">Asanoa iriomotensis</name>
    <dbReference type="NCBI Taxonomy" id="234613"/>
    <lineage>
        <taxon>Bacteria</taxon>
        <taxon>Bacillati</taxon>
        <taxon>Actinomycetota</taxon>
        <taxon>Actinomycetes</taxon>
        <taxon>Micromonosporales</taxon>
        <taxon>Micromonosporaceae</taxon>
        <taxon>Asanoa</taxon>
    </lineage>
</organism>
<comment type="caution">
    <text evidence="1">The sequence shown here is derived from an EMBL/GenBank/DDBJ whole genome shotgun (WGS) entry which is preliminary data.</text>
</comment>